<keyword evidence="1" id="KW-0378">Hydrolase</keyword>
<evidence type="ECO:0008006" key="4">
    <source>
        <dbReference type="Google" id="ProtNLM"/>
    </source>
</evidence>
<evidence type="ECO:0000256" key="1">
    <source>
        <dbReference type="ARBA" id="ARBA00022801"/>
    </source>
</evidence>
<dbReference type="OrthoDB" id="6381507at2"/>
<dbReference type="InterPro" id="IPR010905">
    <property type="entry name" value="Glyco_hydro_88"/>
</dbReference>
<accession>A0A2U8E6Q6</accession>
<name>A0A2U8E6Q6_9BACT</name>
<dbReference type="KEGG" id="elut:CKA38_14225"/>
<dbReference type="SUPFAM" id="SSF48208">
    <property type="entry name" value="Six-hairpin glycosidases"/>
    <property type="match status" value="1"/>
</dbReference>
<dbReference type="InterPro" id="IPR012341">
    <property type="entry name" value="6hp_glycosidase-like_sf"/>
</dbReference>
<dbReference type="RefSeq" id="WP_108826158.1">
    <property type="nucleotide sequence ID" value="NZ_CP023004.1"/>
</dbReference>
<dbReference type="InterPro" id="IPR052043">
    <property type="entry name" value="PolySaccharide_Degr_Enz"/>
</dbReference>
<dbReference type="Gene3D" id="1.50.10.10">
    <property type="match status" value="1"/>
</dbReference>
<keyword evidence="3" id="KW-1185">Reference proteome</keyword>
<dbReference type="Proteomes" id="UP000244896">
    <property type="component" value="Chromosome"/>
</dbReference>
<dbReference type="PANTHER" id="PTHR33886">
    <property type="entry name" value="UNSATURATED RHAMNOGALACTURONAN HYDROLASE (EUROFUNG)"/>
    <property type="match status" value="1"/>
</dbReference>
<dbReference type="InterPro" id="IPR008928">
    <property type="entry name" value="6-hairpin_glycosidase_sf"/>
</dbReference>
<dbReference type="EMBL" id="CP023004">
    <property type="protein sequence ID" value="AWI10254.1"/>
    <property type="molecule type" value="Genomic_DNA"/>
</dbReference>
<evidence type="ECO:0000313" key="3">
    <source>
        <dbReference type="Proteomes" id="UP000244896"/>
    </source>
</evidence>
<dbReference type="AlphaFoldDB" id="A0A2U8E6Q6"/>
<reference evidence="2 3" key="1">
    <citation type="journal article" date="2018" name="Syst. Appl. Microbiol.">
        <title>Ereboglobus luteus gen. nov. sp. nov. from cockroach guts, and new insights into the oxygen relationship of the genera Opitutus and Didymococcus (Verrucomicrobia: Opitutaceae).</title>
        <authorList>
            <person name="Tegtmeier D."/>
            <person name="Belitz A."/>
            <person name="Radek R."/>
            <person name="Heimerl T."/>
            <person name="Brune A."/>
        </authorList>
    </citation>
    <scope>NUCLEOTIDE SEQUENCE [LARGE SCALE GENOMIC DNA]</scope>
    <source>
        <strain evidence="2 3">Ho45</strain>
    </source>
</reference>
<organism evidence="2 3">
    <name type="scientific">Ereboglobus luteus</name>
    <dbReference type="NCBI Taxonomy" id="1796921"/>
    <lineage>
        <taxon>Bacteria</taxon>
        <taxon>Pseudomonadati</taxon>
        <taxon>Verrucomicrobiota</taxon>
        <taxon>Opitutia</taxon>
        <taxon>Opitutales</taxon>
        <taxon>Opitutaceae</taxon>
        <taxon>Ereboglobus</taxon>
    </lineage>
</organism>
<dbReference type="Pfam" id="PF07470">
    <property type="entry name" value="Glyco_hydro_88"/>
    <property type="match status" value="1"/>
</dbReference>
<gene>
    <name evidence="2" type="ORF">CKA38_14225</name>
</gene>
<dbReference type="GO" id="GO:0005975">
    <property type="term" value="P:carbohydrate metabolic process"/>
    <property type="evidence" value="ECO:0007669"/>
    <property type="project" value="InterPro"/>
</dbReference>
<evidence type="ECO:0000313" key="2">
    <source>
        <dbReference type="EMBL" id="AWI10254.1"/>
    </source>
</evidence>
<proteinExistence type="predicted"/>
<dbReference type="GO" id="GO:0016787">
    <property type="term" value="F:hydrolase activity"/>
    <property type="evidence" value="ECO:0007669"/>
    <property type="project" value="UniProtKB-KW"/>
</dbReference>
<protein>
    <recommendedName>
        <fullName evidence="4">Glycosyl hydrolase family 88</fullName>
    </recommendedName>
</protein>
<sequence length="410" mass="46752">MIYIRTDLTPAENAALKLPRRRTSQGVANALLPQYTVEQAPPNWAVAAAESVMARYPDYREAYWKPWNYVTGYMLNGFEMLYKKTGDKKYYDYIKKYMDNFVDAGGNFTAVNPSRKNAPDRPRDNLDNIMTGSMLVAMYEHTKDERYKKAAEVFRRAFDDYPRNPDGGFWHGRGTTGQMWIDGIFMGQMFLTRYGAVIGDTQYCFDEAAKQILIYTKHEKGNTGLYYHGWTANPELREWADKKTGLSTDVWAEGHGWYALIISETLKLMPADHAKRPELIALHAKVAEGLKNFQDEKTGGWWNIVDKGGRPGNFIDPSGTAMFIYMLKRGIEMNLLDSAVYTPVVERGYAALLSMTRINEHGLVDVWGGCDGVSIQKNYDAYASRKRMVNAKETYAGFLWAAVVMEDYNK</sequence>
<dbReference type="PANTHER" id="PTHR33886:SF8">
    <property type="entry name" value="UNSATURATED RHAMNOGALACTURONAN HYDROLASE (EUROFUNG)"/>
    <property type="match status" value="1"/>
</dbReference>